<evidence type="ECO:0000256" key="14">
    <source>
        <dbReference type="ARBA" id="ARBA00038000"/>
    </source>
</evidence>
<keyword evidence="10" id="KW-0067">ATP-binding</keyword>
<dbReference type="KEGG" id="lcre:Pla8534_19910"/>
<dbReference type="Pfam" id="PF17760">
    <property type="entry name" value="UvrA_inter"/>
    <property type="match status" value="1"/>
</dbReference>
<evidence type="ECO:0000256" key="6">
    <source>
        <dbReference type="ARBA" id="ARBA00022763"/>
    </source>
</evidence>
<name>A0A518DQT8_9BACT</name>
<dbReference type="GO" id="GO:0006289">
    <property type="term" value="P:nucleotide-excision repair"/>
    <property type="evidence" value="ECO:0007669"/>
    <property type="project" value="InterPro"/>
</dbReference>
<evidence type="ECO:0000259" key="17">
    <source>
        <dbReference type="PROSITE" id="PS50893"/>
    </source>
</evidence>
<dbReference type="EMBL" id="CP036433">
    <property type="protein sequence ID" value="QDU94203.1"/>
    <property type="molecule type" value="Genomic_DNA"/>
</dbReference>
<keyword evidence="9" id="KW-0862">Zinc</keyword>
<dbReference type="OrthoDB" id="9809851at2"/>
<evidence type="ECO:0000256" key="5">
    <source>
        <dbReference type="ARBA" id="ARBA00022741"/>
    </source>
</evidence>
<keyword evidence="5" id="KW-0547">Nucleotide-binding</keyword>
<gene>
    <name evidence="18" type="primary">uvrA_1</name>
    <name evidence="18" type="ORF">Pla8534_19910</name>
</gene>
<dbReference type="GO" id="GO:0005524">
    <property type="term" value="F:ATP binding"/>
    <property type="evidence" value="ECO:0007669"/>
    <property type="project" value="UniProtKB-KW"/>
</dbReference>
<keyword evidence="6" id="KW-0227">DNA damage</keyword>
<comment type="similarity">
    <text evidence="14">Belongs to the ABC transporter superfamily. UvrA family.</text>
</comment>
<dbReference type="Gene3D" id="3.40.50.300">
    <property type="entry name" value="P-loop containing nucleotide triphosphate hydrolases"/>
    <property type="match status" value="2"/>
</dbReference>
<dbReference type="Gene3D" id="1.10.8.280">
    <property type="entry name" value="ABC transporter ATPase domain-like"/>
    <property type="match status" value="1"/>
</dbReference>
<comment type="subcellular location">
    <subcellularLocation>
        <location evidence="1">Cytoplasm</location>
    </subcellularLocation>
</comment>
<dbReference type="RefSeq" id="WP_145052206.1">
    <property type="nucleotide sequence ID" value="NZ_CP036433.1"/>
</dbReference>
<evidence type="ECO:0000313" key="18">
    <source>
        <dbReference type="EMBL" id="QDU94203.1"/>
    </source>
</evidence>
<evidence type="ECO:0000256" key="12">
    <source>
        <dbReference type="ARBA" id="ARBA00023125"/>
    </source>
</evidence>
<protein>
    <recommendedName>
        <fullName evidence="15">UvrABC system protein A</fullName>
    </recommendedName>
    <alternativeName>
        <fullName evidence="16">Excinuclease ABC subunit A</fullName>
    </alternativeName>
</protein>
<dbReference type="GO" id="GO:0003677">
    <property type="term" value="F:DNA binding"/>
    <property type="evidence" value="ECO:0007669"/>
    <property type="project" value="UniProtKB-KW"/>
</dbReference>
<evidence type="ECO:0000256" key="11">
    <source>
        <dbReference type="ARBA" id="ARBA00022881"/>
    </source>
</evidence>
<dbReference type="GO" id="GO:0008270">
    <property type="term" value="F:zinc ion binding"/>
    <property type="evidence" value="ECO:0007669"/>
    <property type="project" value="UniProtKB-KW"/>
</dbReference>
<dbReference type="Gene3D" id="1.20.1580.10">
    <property type="entry name" value="ABC transporter ATPase like domain"/>
    <property type="match status" value="2"/>
</dbReference>
<dbReference type="InterPro" id="IPR041552">
    <property type="entry name" value="UvrA_DNA-bd"/>
</dbReference>
<evidence type="ECO:0000256" key="15">
    <source>
        <dbReference type="ARBA" id="ARBA00039316"/>
    </source>
</evidence>
<keyword evidence="12" id="KW-0238">DNA-binding</keyword>
<keyword evidence="11" id="KW-0267">Excision nuclease</keyword>
<dbReference type="InterPro" id="IPR004602">
    <property type="entry name" value="UvrA"/>
</dbReference>
<dbReference type="CDD" id="cd03271">
    <property type="entry name" value="ABC_UvrA_II"/>
    <property type="match status" value="1"/>
</dbReference>
<accession>A0A518DQT8</accession>
<dbReference type="GO" id="GO:0016887">
    <property type="term" value="F:ATP hydrolysis activity"/>
    <property type="evidence" value="ECO:0007669"/>
    <property type="project" value="InterPro"/>
</dbReference>
<evidence type="ECO:0000256" key="2">
    <source>
        <dbReference type="ARBA" id="ARBA00022490"/>
    </source>
</evidence>
<dbReference type="NCBIfam" id="NF001503">
    <property type="entry name" value="PRK00349.1"/>
    <property type="match status" value="1"/>
</dbReference>
<evidence type="ECO:0000256" key="1">
    <source>
        <dbReference type="ARBA" id="ARBA00004496"/>
    </source>
</evidence>
<reference evidence="18 19" key="1">
    <citation type="submission" date="2019-02" db="EMBL/GenBank/DDBJ databases">
        <title>Deep-cultivation of Planctomycetes and their phenomic and genomic characterization uncovers novel biology.</title>
        <authorList>
            <person name="Wiegand S."/>
            <person name="Jogler M."/>
            <person name="Boedeker C."/>
            <person name="Pinto D."/>
            <person name="Vollmers J."/>
            <person name="Rivas-Marin E."/>
            <person name="Kohn T."/>
            <person name="Peeters S.H."/>
            <person name="Heuer A."/>
            <person name="Rast P."/>
            <person name="Oberbeckmann S."/>
            <person name="Bunk B."/>
            <person name="Jeske O."/>
            <person name="Meyerdierks A."/>
            <person name="Storesund J.E."/>
            <person name="Kallscheuer N."/>
            <person name="Luecker S."/>
            <person name="Lage O.M."/>
            <person name="Pohl T."/>
            <person name="Merkel B.J."/>
            <person name="Hornburger P."/>
            <person name="Mueller R.-W."/>
            <person name="Bruemmer F."/>
            <person name="Labrenz M."/>
            <person name="Spormann A.M."/>
            <person name="Op den Camp H."/>
            <person name="Overmann J."/>
            <person name="Amann R."/>
            <person name="Jetten M.S.M."/>
            <person name="Mascher T."/>
            <person name="Medema M.H."/>
            <person name="Devos D.P."/>
            <person name="Kaster A.-K."/>
            <person name="Ovreas L."/>
            <person name="Rohde M."/>
            <person name="Galperin M.Y."/>
            <person name="Jogler C."/>
        </authorList>
    </citation>
    <scope>NUCLEOTIDE SEQUENCE [LARGE SCALE GENOMIC DNA]</scope>
    <source>
        <strain evidence="18 19">Pla85_3_4</strain>
    </source>
</reference>
<dbReference type="PANTHER" id="PTHR43152:SF3">
    <property type="entry name" value="UVRABC SYSTEM PROTEIN A"/>
    <property type="match status" value="1"/>
</dbReference>
<keyword evidence="7" id="KW-0228">DNA excision</keyword>
<evidence type="ECO:0000256" key="16">
    <source>
        <dbReference type="ARBA" id="ARBA00042156"/>
    </source>
</evidence>
<keyword evidence="3" id="KW-0479">Metal-binding</keyword>
<dbReference type="Proteomes" id="UP000317648">
    <property type="component" value="Chromosome"/>
</dbReference>
<keyword evidence="8" id="KW-0863">Zinc-finger</keyword>
<evidence type="ECO:0000256" key="7">
    <source>
        <dbReference type="ARBA" id="ARBA00022769"/>
    </source>
</evidence>
<evidence type="ECO:0000256" key="13">
    <source>
        <dbReference type="ARBA" id="ARBA00023204"/>
    </source>
</evidence>
<dbReference type="SUPFAM" id="SSF52540">
    <property type="entry name" value="P-loop containing nucleoside triphosphate hydrolases"/>
    <property type="match status" value="2"/>
</dbReference>
<dbReference type="InterPro" id="IPR027417">
    <property type="entry name" value="P-loop_NTPase"/>
</dbReference>
<evidence type="ECO:0000256" key="4">
    <source>
        <dbReference type="ARBA" id="ARBA00022737"/>
    </source>
</evidence>
<proteinExistence type="inferred from homology"/>
<dbReference type="InterPro" id="IPR013815">
    <property type="entry name" value="ATP_grasp_subdomain_1"/>
</dbReference>
<keyword evidence="2" id="KW-0963">Cytoplasm</keyword>
<feature type="domain" description="ABC transporter" evidence="17">
    <location>
        <begin position="621"/>
        <end position="949"/>
    </location>
</feature>
<dbReference type="AlphaFoldDB" id="A0A518DQT8"/>
<dbReference type="InterPro" id="IPR041102">
    <property type="entry name" value="UvrA_inter"/>
</dbReference>
<dbReference type="Pfam" id="PF17755">
    <property type="entry name" value="UvrA_DNA-bind"/>
    <property type="match status" value="1"/>
</dbReference>
<dbReference type="GO" id="GO:0009380">
    <property type="term" value="C:excinuclease repair complex"/>
    <property type="evidence" value="ECO:0007669"/>
    <property type="project" value="InterPro"/>
</dbReference>
<dbReference type="InterPro" id="IPR003439">
    <property type="entry name" value="ABC_transporter-like_ATP-bd"/>
</dbReference>
<dbReference type="PROSITE" id="PS50893">
    <property type="entry name" value="ABC_TRANSPORTER_2"/>
    <property type="match status" value="1"/>
</dbReference>
<evidence type="ECO:0000256" key="8">
    <source>
        <dbReference type="ARBA" id="ARBA00022771"/>
    </source>
</evidence>
<dbReference type="Gene3D" id="3.30.1490.20">
    <property type="entry name" value="ATP-grasp fold, A domain"/>
    <property type="match status" value="1"/>
</dbReference>
<dbReference type="PANTHER" id="PTHR43152">
    <property type="entry name" value="UVRABC SYSTEM PROTEIN A"/>
    <property type="match status" value="1"/>
</dbReference>
<keyword evidence="19" id="KW-1185">Reference proteome</keyword>
<dbReference type="InterPro" id="IPR017871">
    <property type="entry name" value="ABC_transporter-like_CS"/>
</dbReference>
<organism evidence="18 19">
    <name type="scientific">Lignipirellula cremea</name>
    <dbReference type="NCBI Taxonomy" id="2528010"/>
    <lineage>
        <taxon>Bacteria</taxon>
        <taxon>Pseudomonadati</taxon>
        <taxon>Planctomycetota</taxon>
        <taxon>Planctomycetia</taxon>
        <taxon>Pirellulales</taxon>
        <taxon>Pirellulaceae</taxon>
        <taxon>Lignipirellula</taxon>
    </lineage>
</organism>
<dbReference type="GO" id="GO:0004518">
    <property type="term" value="F:nuclease activity"/>
    <property type="evidence" value="ECO:0007669"/>
    <property type="project" value="UniProtKB-KW"/>
</dbReference>
<dbReference type="GO" id="GO:0005737">
    <property type="term" value="C:cytoplasm"/>
    <property type="evidence" value="ECO:0007669"/>
    <property type="project" value="UniProtKB-SubCell"/>
</dbReference>
<keyword evidence="13" id="KW-0234">DNA repair</keyword>
<evidence type="ECO:0000313" key="19">
    <source>
        <dbReference type="Proteomes" id="UP000317648"/>
    </source>
</evidence>
<evidence type="ECO:0000256" key="9">
    <source>
        <dbReference type="ARBA" id="ARBA00022833"/>
    </source>
</evidence>
<evidence type="ECO:0000256" key="3">
    <source>
        <dbReference type="ARBA" id="ARBA00022723"/>
    </source>
</evidence>
<dbReference type="NCBIfam" id="TIGR00630">
    <property type="entry name" value="uvra"/>
    <property type="match status" value="1"/>
</dbReference>
<evidence type="ECO:0000256" key="10">
    <source>
        <dbReference type="ARBA" id="ARBA00022840"/>
    </source>
</evidence>
<dbReference type="PROSITE" id="PS00211">
    <property type="entry name" value="ABC_TRANSPORTER_1"/>
    <property type="match status" value="2"/>
</dbReference>
<sequence length="960" mass="104838">MHNDALDPLPTADSAYALPPEETIRIRGARTHNLKNVDLDIPRDQFVVITGPSGSGKSSLAFDTVFAEGRRQYFETLSVYSRQFLDQLERPDVDLIEGLQPTVCIDQRPANANPRSTVGTVTEIYDYLRLLLARLGLPHCYQCGEPILQQSSEQIQESLLGFPEGVKVILLAPLARGRKGKHEETLAQVRRNGFVRVRIDREVFDIDHAPELDPRHAHDIEAVVDRVVIRSGSDSRIAESVDLALKHGEGVMLASWLDTSAADEEHPRGLWRDRVYSTLYACARCGISYTELEPRTFSFNSPYGACTVCDGLGVKVQFDPELVFPDGSLTLKKGGIAPWRGLTKVNLKKRLAELKPFFKLQNATAAATYDKLSPAAQQSLWQGEQKFVGLQQLLEKEWSTTTDDVRLGQLELFRGETLCPACGGGRLRPEALHVRLAEKNIQEICGLSLAAADDYFASLEFDPSAAPVGEPLVAEIRQRLSFLQKAGVDYLTLDRSADTLSGGELQRVRLGTCIGAGLVGVCYVLDEPSIGLHPRDNERLIAALRDLQRRGNSVLVVEHDEAMMRASDRLIDFGPGAGTAGGQVVSQGTVAEVILDPQSLTGRYLSGAMQIAVPDQRRRTAKANSIVIEGAQTNNLQDVTARFPLGAMVCVTGVSGSGKSSLVNDTLAPALIRKLGGAAVRPGPFRSLRGASKIDKVVRIDQSPIGRSPRSNAATYVGAFDPIRKLFAAAKESKRRGFRASRFSFNVKSGRCEECQGQGLLKIEMNFLPDLYVPCPRCKGARFNRQTLEVKHRGKSIAEVLEMRVDEAVEFFENVVDIHRPLASLQDVGLGYLPLGQPSTTLSGGEAQRVKLAAELSRVDTGATLYLLDEPTTGLHFEDIRRLLDVFQRLVDKGNTMIVIEHNMEVIKTADWVLDLGPDGGAGGGCLLAEGTPEEVAANANSHTGRFLRPLLSMPGEAEG</sequence>
<keyword evidence="4" id="KW-0677">Repeat</keyword>